<feature type="domain" description="PASTA" evidence="1">
    <location>
        <begin position="161"/>
        <end position="228"/>
    </location>
</feature>
<feature type="domain" description="PASTA" evidence="1">
    <location>
        <begin position="229"/>
        <end position="296"/>
    </location>
</feature>
<reference evidence="2" key="1">
    <citation type="submission" date="2020-05" db="EMBL/GenBank/DDBJ databases">
        <authorList>
            <person name="Chiriac C."/>
            <person name="Salcher M."/>
            <person name="Ghai R."/>
            <person name="Kavagutti S V."/>
        </authorList>
    </citation>
    <scope>NUCLEOTIDE SEQUENCE</scope>
</reference>
<accession>A0A6J6GF12</accession>
<dbReference type="EMBL" id="CAEZSR010000292">
    <property type="protein sequence ID" value="CAB4598223.1"/>
    <property type="molecule type" value="Genomic_DNA"/>
</dbReference>
<feature type="domain" description="PASTA" evidence="1">
    <location>
        <begin position="20"/>
        <end position="86"/>
    </location>
</feature>
<protein>
    <submittedName>
        <fullName evidence="2">Unannotated protein</fullName>
    </submittedName>
</protein>
<evidence type="ECO:0000313" key="2">
    <source>
        <dbReference type="EMBL" id="CAB4598223.1"/>
    </source>
</evidence>
<dbReference type="InterPro" id="IPR005543">
    <property type="entry name" value="PASTA_dom"/>
</dbReference>
<dbReference type="CDD" id="cd06577">
    <property type="entry name" value="PASTA_pknB"/>
    <property type="match status" value="4"/>
</dbReference>
<evidence type="ECO:0000259" key="1">
    <source>
        <dbReference type="PROSITE" id="PS51178"/>
    </source>
</evidence>
<sequence>MSVLLLALVVGGLLAVWFARDTSHAIPDLVGLEQGEALNTISEFDWEETVVLEASDDVPVGEVIRTDPAAGGRLDVGDAFTIVVSTGPAPRALPELVGLDVEQATAALSELALVLEIGAQPFDEVVPVGEVVSWTVPDQPGLVAGDTVLPGTPVVVVVSAGPAPRVVPDLTGLTPADAQATLEGLGLVAAPLPDEFSPTVSVGAIARQDPAPGTEVPRGATVSFAVSLGPDLVVVPPLADLGVDEARAALEAAGLVLGQVKGDPAGVNVLAEVNGVSIGADASFPRGTVVDLTFAVPAPPPVETTPTSAPPG</sequence>
<dbReference type="AlphaFoldDB" id="A0A6J6GF12"/>
<organism evidence="2">
    <name type="scientific">freshwater metagenome</name>
    <dbReference type="NCBI Taxonomy" id="449393"/>
    <lineage>
        <taxon>unclassified sequences</taxon>
        <taxon>metagenomes</taxon>
        <taxon>ecological metagenomes</taxon>
    </lineage>
</organism>
<gene>
    <name evidence="2" type="ORF">UFOPK1493_04140</name>
</gene>
<dbReference type="SMART" id="SM00740">
    <property type="entry name" value="PASTA"/>
    <property type="match status" value="4"/>
</dbReference>
<dbReference type="PROSITE" id="PS51178">
    <property type="entry name" value="PASTA"/>
    <property type="match status" value="4"/>
</dbReference>
<feature type="domain" description="PASTA" evidence="1">
    <location>
        <begin position="87"/>
        <end position="160"/>
    </location>
</feature>
<dbReference type="Gene3D" id="3.30.10.20">
    <property type="match status" value="4"/>
</dbReference>
<name>A0A6J6GF12_9ZZZZ</name>
<proteinExistence type="predicted"/>
<dbReference type="Pfam" id="PF03793">
    <property type="entry name" value="PASTA"/>
    <property type="match status" value="3"/>
</dbReference>